<evidence type="ECO:0000313" key="3">
    <source>
        <dbReference type="Proteomes" id="UP000275408"/>
    </source>
</evidence>
<feature type="compositionally biased region" description="Basic and acidic residues" evidence="1">
    <location>
        <begin position="129"/>
        <end position="139"/>
    </location>
</feature>
<gene>
    <name evidence="2" type="ORF">pdam_00002003</name>
</gene>
<dbReference type="Proteomes" id="UP000275408">
    <property type="component" value="Unassembled WGS sequence"/>
</dbReference>
<sequence length="313" mass="36023">MANTIIVISTIRKHHEVCTLLPYRDSRLFNTVALKERVALHLKCDEAIATHRVYERVNTADRPGRFFMAALVADVTRVDKLTEKFGRQRIEEGFVYGAEKTGSQLAANNNAGDAAFTEQHRAWFICERPPVRGKPERRTGQANKPRGASRNLPRLTHRKSPPLVSEVRIIQVRNNKRGISQNQDPSEREDESKLCKDRFYISLRDNDEGFDLSSSSDDELRELYSCKTEFLEANPDGNLDAAEEHSIRLPDLVKDQSDKDARRKRNKIYRGSLKKKLKVSRPSLDLEKMLARRMEDMRSDKGPENIFHPIHQM</sequence>
<dbReference type="AlphaFoldDB" id="A0A3M6TX91"/>
<organism evidence="2 3">
    <name type="scientific">Pocillopora damicornis</name>
    <name type="common">Cauliflower coral</name>
    <name type="synonym">Millepora damicornis</name>
    <dbReference type="NCBI Taxonomy" id="46731"/>
    <lineage>
        <taxon>Eukaryota</taxon>
        <taxon>Metazoa</taxon>
        <taxon>Cnidaria</taxon>
        <taxon>Anthozoa</taxon>
        <taxon>Hexacorallia</taxon>
        <taxon>Scleractinia</taxon>
        <taxon>Astrocoeniina</taxon>
        <taxon>Pocilloporidae</taxon>
        <taxon>Pocillopora</taxon>
    </lineage>
</organism>
<reference evidence="2 3" key="1">
    <citation type="journal article" date="2018" name="Sci. Rep.">
        <title>Comparative analysis of the Pocillopora damicornis genome highlights role of immune system in coral evolution.</title>
        <authorList>
            <person name="Cunning R."/>
            <person name="Bay R.A."/>
            <person name="Gillette P."/>
            <person name="Baker A.C."/>
            <person name="Traylor-Knowles N."/>
        </authorList>
    </citation>
    <scope>NUCLEOTIDE SEQUENCE [LARGE SCALE GENOMIC DNA]</scope>
    <source>
        <strain evidence="2">RSMAS</strain>
        <tissue evidence="2">Whole animal</tissue>
    </source>
</reference>
<comment type="caution">
    <text evidence="2">The sequence shown here is derived from an EMBL/GenBank/DDBJ whole genome shotgun (WGS) entry which is preliminary data.</text>
</comment>
<evidence type="ECO:0000313" key="2">
    <source>
        <dbReference type="EMBL" id="RMX46017.1"/>
    </source>
</evidence>
<dbReference type="OrthoDB" id="5965585at2759"/>
<evidence type="ECO:0000256" key="1">
    <source>
        <dbReference type="SAM" id="MobiDB-lite"/>
    </source>
</evidence>
<keyword evidence="3" id="KW-1185">Reference proteome</keyword>
<protein>
    <submittedName>
        <fullName evidence="2">Uncharacterized protein</fullName>
    </submittedName>
</protein>
<proteinExistence type="predicted"/>
<dbReference type="EMBL" id="RCHS01002737">
    <property type="protein sequence ID" value="RMX46017.1"/>
    <property type="molecule type" value="Genomic_DNA"/>
</dbReference>
<accession>A0A3M6TX91</accession>
<feature type="region of interest" description="Disordered" evidence="1">
    <location>
        <begin position="129"/>
        <end position="159"/>
    </location>
</feature>
<name>A0A3M6TX91_POCDA</name>